<feature type="compositionally biased region" description="Basic residues" evidence="1">
    <location>
        <begin position="43"/>
        <end position="57"/>
    </location>
</feature>
<dbReference type="AlphaFoldDB" id="A0A9P5SM35"/>
<evidence type="ECO:0000313" key="3">
    <source>
        <dbReference type="Proteomes" id="UP000696485"/>
    </source>
</evidence>
<feature type="compositionally biased region" description="Basic and acidic residues" evidence="1">
    <location>
        <begin position="388"/>
        <end position="412"/>
    </location>
</feature>
<feature type="region of interest" description="Disordered" evidence="1">
    <location>
        <begin position="1"/>
        <end position="79"/>
    </location>
</feature>
<dbReference type="Proteomes" id="UP000696485">
    <property type="component" value="Unassembled WGS sequence"/>
</dbReference>
<sequence length="517" mass="58006">MTAPTIPASLTGPSKPALEETKGNEHVEPTNHVEVNTAGKENRRPHKLKKKKKNRKLVAREEEPISPKNSQPVDKTPPQGFKQHHLDYMRMRNDLNILTTELGAVRKELGILKREYKKQTNLLGIYSQMVQGPMDLKAALKKQNEELCARMNELAEINQKLWKLQQQVVVGRPIKPSITRLIERGALAQPIRKKPPETKEELEEALAKADHTKSQLSEQNLNLAKLVTALKSELTKYRHQEESNNDVNDSDGAFGEFEISFATPKNTSDSSSKPIFTLLTMVAKDADENKSDECMTRMAKSSTNTSVDISAQVTTGNHNSKSNDENQSCNDKPNNEDASVSEIKRYEENNKSLEDIMPKDENVCETTPNDEDQSNEKNNDNDELEAVAEDRDHSEPEDWDLNNKDNDDHTFDELNAVEEDSQYGGPENDDMNNKNDNDDHTSQFPGANAKKRGWDDGEDNDEENVAPSKRVKTENVWKDQPVADFRLATDGGGFLTSAEFVQLITNGASPRPSLSST</sequence>
<comment type="caution">
    <text evidence="2">The sequence shown here is derived from an EMBL/GenBank/DDBJ whole genome shotgun (WGS) entry which is preliminary data.</text>
</comment>
<feature type="compositionally biased region" description="Basic and acidic residues" evidence="1">
    <location>
        <begin position="431"/>
        <end position="441"/>
    </location>
</feature>
<protein>
    <submittedName>
        <fullName evidence="2">Uncharacterized protein</fullName>
    </submittedName>
</protein>
<keyword evidence="3" id="KW-1185">Reference proteome</keyword>
<reference evidence="2" key="1">
    <citation type="journal article" date="2020" name="Fungal Divers.">
        <title>Resolving the Mortierellaceae phylogeny through synthesis of multi-gene phylogenetics and phylogenomics.</title>
        <authorList>
            <person name="Vandepol N."/>
            <person name="Liber J."/>
            <person name="Desiro A."/>
            <person name="Na H."/>
            <person name="Kennedy M."/>
            <person name="Barry K."/>
            <person name="Grigoriev I.V."/>
            <person name="Miller A.N."/>
            <person name="O'Donnell K."/>
            <person name="Stajich J.E."/>
            <person name="Bonito G."/>
        </authorList>
    </citation>
    <scope>NUCLEOTIDE SEQUENCE</scope>
    <source>
        <strain evidence="2">NVP1</strain>
    </source>
</reference>
<name>A0A9P5SM35_9FUNG</name>
<evidence type="ECO:0000256" key="1">
    <source>
        <dbReference type="SAM" id="MobiDB-lite"/>
    </source>
</evidence>
<accession>A0A9P5SM35</accession>
<feature type="compositionally biased region" description="Basic and acidic residues" evidence="1">
    <location>
        <begin position="342"/>
        <end position="362"/>
    </location>
</feature>
<feature type="compositionally biased region" description="Polar residues" evidence="1">
    <location>
        <begin position="299"/>
        <end position="338"/>
    </location>
</feature>
<proteinExistence type="predicted"/>
<dbReference type="EMBL" id="JAAAUY010000197">
    <property type="protein sequence ID" value="KAF9333545.1"/>
    <property type="molecule type" value="Genomic_DNA"/>
</dbReference>
<feature type="region of interest" description="Disordered" evidence="1">
    <location>
        <begin position="288"/>
        <end position="473"/>
    </location>
</feature>
<evidence type="ECO:0000313" key="2">
    <source>
        <dbReference type="EMBL" id="KAF9333545.1"/>
    </source>
</evidence>
<feature type="compositionally biased region" description="Basic and acidic residues" evidence="1">
    <location>
        <begin position="17"/>
        <end position="31"/>
    </location>
</feature>
<gene>
    <name evidence="2" type="ORF">BG006_003480</name>
</gene>
<organism evidence="2 3">
    <name type="scientific">Podila minutissima</name>
    <dbReference type="NCBI Taxonomy" id="64525"/>
    <lineage>
        <taxon>Eukaryota</taxon>
        <taxon>Fungi</taxon>
        <taxon>Fungi incertae sedis</taxon>
        <taxon>Mucoromycota</taxon>
        <taxon>Mortierellomycotina</taxon>
        <taxon>Mortierellomycetes</taxon>
        <taxon>Mortierellales</taxon>
        <taxon>Mortierellaceae</taxon>
        <taxon>Podila</taxon>
    </lineage>
</organism>